<evidence type="ECO:0000313" key="5">
    <source>
        <dbReference type="Proteomes" id="UP000186817"/>
    </source>
</evidence>
<feature type="region of interest" description="Disordered" evidence="1">
    <location>
        <begin position="643"/>
        <end position="668"/>
    </location>
</feature>
<accession>A0A1Q9DXL5</accession>
<keyword evidence="5" id="KW-1185">Reference proteome</keyword>
<feature type="transmembrane region" description="Helical" evidence="2">
    <location>
        <begin position="548"/>
        <end position="572"/>
    </location>
</feature>
<gene>
    <name evidence="4" type="ORF">AK812_SmicGene17454</name>
</gene>
<feature type="signal peptide" evidence="3">
    <location>
        <begin position="1"/>
        <end position="15"/>
    </location>
</feature>
<dbReference type="EMBL" id="LSRX01000345">
    <property type="protein sequence ID" value="OLP99924.1"/>
    <property type="molecule type" value="Genomic_DNA"/>
</dbReference>
<feature type="compositionally biased region" description="Basic residues" evidence="1">
    <location>
        <begin position="643"/>
        <end position="652"/>
    </location>
</feature>
<keyword evidence="2" id="KW-0812">Transmembrane</keyword>
<reference evidence="4 5" key="1">
    <citation type="submission" date="2016-02" db="EMBL/GenBank/DDBJ databases">
        <title>Genome analysis of coral dinoflagellate symbionts highlights evolutionary adaptations to a symbiotic lifestyle.</title>
        <authorList>
            <person name="Aranda M."/>
            <person name="Li Y."/>
            <person name="Liew Y.J."/>
            <person name="Baumgarten S."/>
            <person name="Simakov O."/>
            <person name="Wilson M."/>
            <person name="Piel J."/>
            <person name="Ashoor H."/>
            <person name="Bougouffa S."/>
            <person name="Bajic V.B."/>
            <person name="Ryu T."/>
            <person name="Ravasi T."/>
            <person name="Bayer T."/>
            <person name="Micklem G."/>
            <person name="Kim H."/>
            <person name="Bhak J."/>
            <person name="Lajeunesse T.C."/>
            <person name="Voolstra C.R."/>
        </authorList>
    </citation>
    <scope>NUCLEOTIDE SEQUENCE [LARGE SCALE GENOMIC DNA]</scope>
    <source>
        <strain evidence="4 5">CCMP2467</strain>
    </source>
</reference>
<dbReference type="AlphaFoldDB" id="A0A1Q9DXL5"/>
<dbReference type="Proteomes" id="UP000186817">
    <property type="component" value="Unassembled WGS sequence"/>
</dbReference>
<comment type="caution">
    <text evidence="4">The sequence shown here is derived from an EMBL/GenBank/DDBJ whole genome shotgun (WGS) entry which is preliminary data.</text>
</comment>
<keyword evidence="3" id="KW-0732">Signal</keyword>
<dbReference type="OrthoDB" id="419848at2759"/>
<sequence>MRALLCSGLILLVDAGAWVECSTWQGTSRSESGETAADSCACVEIAQGRFAWGVVESCASEALQHATSAETAWIVFHVGTDTEASGPGHCIVERCSGQCVGASRHRYASSGGDEHDREVRSFVPQEMCPEGSSVILPELGPLGGADGVLRPEAAELEFPRLLGPLKLQNQTLQSLRTECVEAAHRAVAKVCLPDGCDEWSKYSLPRCDVILGLPYDFGDSNFALAPACVLSGQYYCPLGLPLALKVTLKAASRSAAIWAMMLEGLMPAVVSARRTLSVALSSKGNIRSFLREWIEQEEIRLGCSPELQFFSISRSVAKMEEQARIGLPMALCPTCCRTAAGRLRVVFLRDPLARMSSFFHGYFLKQKERLLPQSDPHLFETWIRLILSPNASASPLFEASDLDHVRPALDRSPTDDPEQVIFCIEDVEKSLRRVESALCTRFGHCTPLPSFPAVKRQSKREPKIGAELLELDPNFCNWRALPPVLSLESYPSKPFCPGLGQIFHRRVIVGPAMVMSIDDITYHHCSHCIICINQEPRSSPQSSSRRDLIMQITVALVIASTATTFNVIIPVINMIMILSLRISVMNTWKAILRSLFASMAEKKVDPATGEAYTLKELMAHYKGTYKKKELEEYFDNHCKPVKVRQSKAKASKPAKEGSYNGTQHSTRQ</sequence>
<evidence type="ECO:0000256" key="3">
    <source>
        <dbReference type="SAM" id="SignalP"/>
    </source>
</evidence>
<evidence type="ECO:0000313" key="4">
    <source>
        <dbReference type="EMBL" id="OLP99924.1"/>
    </source>
</evidence>
<organism evidence="4 5">
    <name type="scientific">Symbiodinium microadriaticum</name>
    <name type="common">Dinoflagellate</name>
    <name type="synonym">Zooxanthella microadriatica</name>
    <dbReference type="NCBI Taxonomy" id="2951"/>
    <lineage>
        <taxon>Eukaryota</taxon>
        <taxon>Sar</taxon>
        <taxon>Alveolata</taxon>
        <taxon>Dinophyceae</taxon>
        <taxon>Suessiales</taxon>
        <taxon>Symbiodiniaceae</taxon>
        <taxon>Symbiodinium</taxon>
    </lineage>
</organism>
<protein>
    <recommendedName>
        <fullName evidence="6">Sulfotransferase domain-containing protein</fullName>
    </recommendedName>
</protein>
<keyword evidence="2" id="KW-1133">Transmembrane helix</keyword>
<evidence type="ECO:0000256" key="1">
    <source>
        <dbReference type="SAM" id="MobiDB-lite"/>
    </source>
</evidence>
<feature type="chain" id="PRO_5012796653" description="Sulfotransferase domain-containing protein" evidence="3">
    <location>
        <begin position="16"/>
        <end position="668"/>
    </location>
</feature>
<evidence type="ECO:0008006" key="6">
    <source>
        <dbReference type="Google" id="ProtNLM"/>
    </source>
</evidence>
<evidence type="ECO:0000256" key="2">
    <source>
        <dbReference type="SAM" id="Phobius"/>
    </source>
</evidence>
<name>A0A1Q9DXL5_SYMMI</name>
<proteinExistence type="predicted"/>
<keyword evidence="2" id="KW-0472">Membrane</keyword>
<feature type="compositionally biased region" description="Polar residues" evidence="1">
    <location>
        <begin position="659"/>
        <end position="668"/>
    </location>
</feature>